<dbReference type="AlphaFoldDB" id="A0A1W6B2N3"/>
<protein>
    <recommendedName>
        <fullName evidence="4">Type III secretion protein</fullName>
    </recommendedName>
</protein>
<feature type="region of interest" description="Disordered" evidence="1">
    <location>
        <begin position="1"/>
        <end position="20"/>
    </location>
</feature>
<reference evidence="2 3" key="1">
    <citation type="submission" date="2017-02" db="EMBL/GenBank/DDBJ databases">
        <title>Complete genome sequence of the drought resistance-promoting endophyte Pantoea alhagi LTYR-11Z.</title>
        <authorList>
            <person name="Zhang L."/>
        </authorList>
    </citation>
    <scope>NUCLEOTIDE SEQUENCE [LARGE SCALE GENOMIC DNA]</scope>
    <source>
        <strain evidence="2 3">LTYR-11Z</strain>
    </source>
</reference>
<dbReference type="RefSeq" id="WP_085068175.1">
    <property type="nucleotide sequence ID" value="NZ_CP019706.1"/>
</dbReference>
<feature type="region of interest" description="Disordered" evidence="1">
    <location>
        <begin position="36"/>
        <end position="66"/>
    </location>
</feature>
<dbReference type="OrthoDB" id="10000199at2"/>
<gene>
    <name evidence="2" type="ORF">B1H58_04460</name>
</gene>
<evidence type="ECO:0000313" key="3">
    <source>
        <dbReference type="Proteomes" id="UP000192900"/>
    </source>
</evidence>
<dbReference type="EMBL" id="CP019706">
    <property type="protein sequence ID" value="ARJ41334.1"/>
    <property type="molecule type" value="Genomic_DNA"/>
</dbReference>
<sequence>MRQRINPIEEPAPEDPAASLRDAFALLLPIRRQRLRRSERQQRQHEQQLEQLRAEARRADDQLTQRQSDYQRLRAGFDTAYLGHQPFSRLQRGLLQEERAAGAVQRQRQAVCESAAQCAAQSEKLAAARTETQLRQRELEKLEMLMQENEVQS</sequence>
<organism evidence="2 3">
    <name type="scientific">Pantoea alhagi</name>
    <dbReference type="NCBI Taxonomy" id="1891675"/>
    <lineage>
        <taxon>Bacteria</taxon>
        <taxon>Pseudomonadati</taxon>
        <taxon>Pseudomonadota</taxon>
        <taxon>Gammaproteobacteria</taxon>
        <taxon>Enterobacterales</taxon>
        <taxon>Erwiniaceae</taxon>
        <taxon>Pantoea</taxon>
    </lineage>
</organism>
<evidence type="ECO:0000313" key="2">
    <source>
        <dbReference type="EMBL" id="ARJ41334.1"/>
    </source>
</evidence>
<proteinExistence type="predicted"/>
<keyword evidence="3" id="KW-1185">Reference proteome</keyword>
<dbReference type="STRING" id="1891675.B1H58_04460"/>
<evidence type="ECO:0008006" key="4">
    <source>
        <dbReference type="Google" id="ProtNLM"/>
    </source>
</evidence>
<dbReference type="Proteomes" id="UP000192900">
    <property type="component" value="Chromosome"/>
</dbReference>
<name>A0A1W6B2N3_9GAMM</name>
<dbReference type="KEGG" id="palh:B1H58_04460"/>
<evidence type="ECO:0000256" key="1">
    <source>
        <dbReference type="SAM" id="MobiDB-lite"/>
    </source>
</evidence>
<accession>A0A1W6B2N3</accession>
<feature type="compositionally biased region" description="Basic and acidic residues" evidence="1">
    <location>
        <begin position="36"/>
        <end position="63"/>
    </location>
</feature>